<evidence type="ECO:0000256" key="3">
    <source>
        <dbReference type="ARBA" id="ARBA00022692"/>
    </source>
</evidence>
<keyword evidence="6 7" id="KW-0472">Membrane</keyword>
<keyword evidence="3 7" id="KW-0812">Transmembrane</keyword>
<keyword evidence="4" id="KW-0677">Repeat</keyword>
<dbReference type="PANTHER" id="PTHR13131:SF5">
    <property type="entry name" value="CYSTINOSIN"/>
    <property type="match status" value="1"/>
</dbReference>
<feature type="transmembrane region" description="Helical" evidence="7">
    <location>
        <begin position="95"/>
        <end position="116"/>
    </location>
</feature>
<dbReference type="GO" id="GO:0015184">
    <property type="term" value="F:L-cystine transmembrane transporter activity"/>
    <property type="evidence" value="ECO:0007669"/>
    <property type="project" value="TreeGrafter"/>
</dbReference>
<protein>
    <submittedName>
        <fullName evidence="8">Cystinosin</fullName>
    </submittedName>
</protein>
<comment type="caution">
    <text evidence="8">The sequence shown here is derived from an EMBL/GenBank/DDBJ whole genome shotgun (WGS) entry which is preliminary data.</text>
</comment>
<sequence>MEAAAAPDHPIASFLVGACGVIYFTAWSYSFYPQIILNFQRKRSDGLSPDFVWVNPIGFLALSLWTWGAYFSPIARRQYQERHNGHLPQVSASDLAFSLHALVITIVTAGQVVWYAHVRKRARRASVGDEAAPLVRNEHTGSNNSISQTADNLLTPHSSIRPSPISQLFLSVLTVSSFIYAIVVWTGRAHFLDWLYFVGNEKLVISAIKYVPQVVLNHRLRAMEGFAVGVVIGDIVGSVFSFSQLVISSVWIDNDPSGIIANPAKLGLAGLSFVFDIIFILQKYYLYRKRRTVEESA</sequence>
<dbReference type="GO" id="GO:0000324">
    <property type="term" value="C:fungal-type vacuole"/>
    <property type="evidence" value="ECO:0007669"/>
    <property type="project" value="TreeGrafter"/>
</dbReference>
<feature type="transmembrane region" description="Helical" evidence="7">
    <location>
        <begin position="12"/>
        <end position="32"/>
    </location>
</feature>
<dbReference type="InterPro" id="IPR005282">
    <property type="entry name" value="LC_transporter"/>
</dbReference>
<dbReference type="InterPro" id="IPR006603">
    <property type="entry name" value="PQ-loop_rpt"/>
</dbReference>
<evidence type="ECO:0000256" key="5">
    <source>
        <dbReference type="ARBA" id="ARBA00022989"/>
    </source>
</evidence>
<dbReference type="GO" id="GO:0012505">
    <property type="term" value="C:endomembrane system"/>
    <property type="evidence" value="ECO:0007669"/>
    <property type="project" value="UniProtKB-SubCell"/>
</dbReference>
<comment type="subcellular location">
    <subcellularLocation>
        <location evidence="1">Endomembrane system</location>
        <topology evidence="1">Multi-pass membrane protein</topology>
    </subcellularLocation>
</comment>
<feature type="transmembrane region" description="Helical" evidence="7">
    <location>
        <begin position="168"/>
        <end position="188"/>
    </location>
</feature>
<dbReference type="OrthoDB" id="75720at2759"/>
<keyword evidence="9" id="KW-1185">Reference proteome</keyword>
<evidence type="ECO:0000256" key="2">
    <source>
        <dbReference type="ARBA" id="ARBA00022448"/>
    </source>
</evidence>
<dbReference type="Proteomes" id="UP000094819">
    <property type="component" value="Unassembled WGS sequence"/>
</dbReference>
<evidence type="ECO:0000256" key="4">
    <source>
        <dbReference type="ARBA" id="ARBA00022737"/>
    </source>
</evidence>
<keyword evidence="2" id="KW-0813">Transport</keyword>
<organism evidence="8 9">
    <name type="scientific">Cryptococcus wingfieldii CBS 7118</name>
    <dbReference type="NCBI Taxonomy" id="1295528"/>
    <lineage>
        <taxon>Eukaryota</taxon>
        <taxon>Fungi</taxon>
        <taxon>Dikarya</taxon>
        <taxon>Basidiomycota</taxon>
        <taxon>Agaricomycotina</taxon>
        <taxon>Tremellomycetes</taxon>
        <taxon>Tremellales</taxon>
        <taxon>Cryptococcaceae</taxon>
        <taxon>Cryptococcus</taxon>
    </lineage>
</organism>
<dbReference type="GeneID" id="30189741"/>
<dbReference type="PANTHER" id="PTHR13131">
    <property type="entry name" value="CYSTINOSIN"/>
    <property type="match status" value="1"/>
</dbReference>
<evidence type="ECO:0000256" key="6">
    <source>
        <dbReference type="ARBA" id="ARBA00023136"/>
    </source>
</evidence>
<feature type="transmembrane region" description="Helical" evidence="7">
    <location>
        <begin position="259"/>
        <end position="281"/>
    </location>
</feature>
<evidence type="ECO:0000313" key="9">
    <source>
        <dbReference type="Proteomes" id="UP000094819"/>
    </source>
</evidence>
<dbReference type="AlphaFoldDB" id="A0A1E3K721"/>
<evidence type="ECO:0000313" key="8">
    <source>
        <dbReference type="EMBL" id="ODO08795.1"/>
    </source>
</evidence>
<feature type="transmembrane region" description="Helical" evidence="7">
    <location>
        <begin position="53"/>
        <end position="75"/>
    </location>
</feature>
<evidence type="ECO:0000256" key="1">
    <source>
        <dbReference type="ARBA" id="ARBA00004127"/>
    </source>
</evidence>
<accession>A0A1E3K721</accession>
<dbReference type="EMBL" id="AWGH01000001">
    <property type="protein sequence ID" value="ODO08795.1"/>
    <property type="molecule type" value="Genomic_DNA"/>
</dbReference>
<keyword evidence="5 7" id="KW-1133">Transmembrane helix</keyword>
<evidence type="ECO:0000256" key="7">
    <source>
        <dbReference type="SAM" id="Phobius"/>
    </source>
</evidence>
<proteinExistence type="predicted"/>
<dbReference type="Gene3D" id="1.20.1280.290">
    <property type="match status" value="2"/>
</dbReference>
<dbReference type="SMART" id="SM00679">
    <property type="entry name" value="CTNS"/>
    <property type="match status" value="2"/>
</dbReference>
<name>A0A1E3K721_9TREE</name>
<reference evidence="8 9" key="1">
    <citation type="submission" date="2016-06" db="EMBL/GenBank/DDBJ databases">
        <title>Evolution of pathogenesis and genome organization in the Tremellales.</title>
        <authorList>
            <person name="Cuomo C."/>
            <person name="Litvintseva A."/>
            <person name="Heitman J."/>
            <person name="Chen Y."/>
            <person name="Sun S."/>
            <person name="Springer D."/>
            <person name="Dromer F."/>
            <person name="Young S."/>
            <person name="Zeng Q."/>
            <person name="Chapman S."/>
            <person name="Gujja S."/>
            <person name="Saif S."/>
            <person name="Birren B."/>
        </authorList>
    </citation>
    <scope>NUCLEOTIDE SEQUENCE [LARGE SCALE GENOMIC DNA]</scope>
    <source>
        <strain evidence="8 9">CBS 7118</strain>
    </source>
</reference>
<dbReference type="Pfam" id="PF04193">
    <property type="entry name" value="PQ-loop"/>
    <property type="match status" value="2"/>
</dbReference>
<dbReference type="RefSeq" id="XP_019035650.1">
    <property type="nucleotide sequence ID" value="XM_019172708.1"/>
</dbReference>
<gene>
    <name evidence="8" type="ORF">L198_00528</name>
</gene>
<dbReference type="GO" id="GO:0005774">
    <property type="term" value="C:vacuolar membrane"/>
    <property type="evidence" value="ECO:0007669"/>
    <property type="project" value="TreeGrafter"/>
</dbReference>